<feature type="domain" description="Glycosyltransferase 2-like" evidence="1">
    <location>
        <begin position="7"/>
        <end position="190"/>
    </location>
</feature>
<accession>A0A0D8IXQ6</accession>
<protein>
    <recommendedName>
        <fullName evidence="1">Glycosyltransferase 2-like domain-containing protein</fullName>
    </recommendedName>
</protein>
<name>A0A0D8IXQ6_9FIRM</name>
<sequence length="258" mass="29469">MQKTKVSACIVVYGGGEEAAQAARSLVEHTRDAALSLTLVDNASPDGAGEWLAAQQLGPGVKVVRLPENVGFGSGHNTVLPQLDSVYHFVVNPDITLDDDAVSKLCAWMDAHPDVVMATPRLLFPNGAEQYTAKRRPSFLALLARQVPLPFLKGVERHYLMQDEDLSRPQEIEFCTGCFFVMRTEAFRRMGGFDEGYFMYVEDADITRKAQEYGKVMYVPEAHVYHAWHRDTKKKWKNFWMQIRSMLRYWRKWGFRMV</sequence>
<dbReference type="InterPro" id="IPR029044">
    <property type="entry name" value="Nucleotide-diphossugar_trans"/>
</dbReference>
<dbReference type="InterPro" id="IPR001173">
    <property type="entry name" value="Glyco_trans_2-like"/>
</dbReference>
<dbReference type="Proteomes" id="UP000032483">
    <property type="component" value="Unassembled WGS sequence"/>
</dbReference>
<reference evidence="2" key="1">
    <citation type="submission" date="2015-02" db="EMBL/GenBank/DDBJ databases">
        <title>A novel member of the family Ruminococcaceae isolated from human feces.</title>
        <authorList>
            <person name="Shkoporov A.N."/>
            <person name="Chaplin A.V."/>
            <person name="Motuzova O.V."/>
            <person name="Kafarskaia L.I."/>
            <person name="Khokhlova E.V."/>
            <person name="Efimov B.A."/>
        </authorList>
    </citation>
    <scope>NUCLEOTIDE SEQUENCE [LARGE SCALE GENOMIC DNA]</scope>
    <source>
        <strain evidence="2">585-1</strain>
    </source>
</reference>
<dbReference type="SUPFAM" id="SSF53448">
    <property type="entry name" value="Nucleotide-diphospho-sugar transferases"/>
    <property type="match status" value="1"/>
</dbReference>
<dbReference type="PANTHER" id="PTHR43179:SF10">
    <property type="entry name" value="GLYCOSYL TRANSFERASE"/>
    <property type="match status" value="1"/>
</dbReference>
<dbReference type="PATRIC" id="fig|1550024.3.peg.2730"/>
<dbReference type="Gene3D" id="3.90.550.10">
    <property type="entry name" value="Spore Coat Polysaccharide Biosynthesis Protein SpsA, Chain A"/>
    <property type="match status" value="1"/>
</dbReference>
<proteinExistence type="predicted"/>
<comment type="caution">
    <text evidence="2">The sequence shown here is derived from an EMBL/GenBank/DDBJ whole genome shotgun (WGS) entry which is preliminary data.</text>
</comment>
<dbReference type="Pfam" id="PF00535">
    <property type="entry name" value="Glycos_transf_2"/>
    <property type="match status" value="1"/>
</dbReference>
<evidence type="ECO:0000259" key="1">
    <source>
        <dbReference type="Pfam" id="PF00535"/>
    </source>
</evidence>
<dbReference type="RefSeq" id="WP_050005674.1">
    <property type="nucleotide sequence ID" value="NZ_CAUEXJ010000005.1"/>
</dbReference>
<evidence type="ECO:0000313" key="3">
    <source>
        <dbReference type="Proteomes" id="UP000032483"/>
    </source>
</evidence>
<dbReference type="CDD" id="cd04186">
    <property type="entry name" value="GT_2_like_c"/>
    <property type="match status" value="1"/>
</dbReference>
<keyword evidence="3" id="KW-1185">Reference proteome</keyword>
<dbReference type="PANTHER" id="PTHR43179">
    <property type="entry name" value="RHAMNOSYLTRANSFERASE WBBL"/>
    <property type="match status" value="1"/>
</dbReference>
<evidence type="ECO:0000313" key="2">
    <source>
        <dbReference type="EMBL" id="KJF39462.1"/>
    </source>
</evidence>
<dbReference type="GeneID" id="42857294"/>
<organism evidence="2 3">
    <name type="scientific">Ruthenibacterium lactatiformans</name>
    <dbReference type="NCBI Taxonomy" id="1550024"/>
    <lineage>
        <taxon>Bacteria</taxon>
        <taxon>Bacillati</taxon>
        <taxon>Bacillota</taxon>
        <taxon>Clostridia</taxon>
        <taxon>Eubacteriales</taxon>
        <taxon>Oscillospiraceae</taxon>
        <taxon>Ruthenibacterium</taxon>
    </lineage>
</organism>
<dbReference type="EMBL" id="JXXK01000017">
    <property type="protein sequence ID" value="KJF39462.1"/>
    <property type="molecule type" value="Genomic_DNA"/>
</dbReference>
<gene>
    <name evidence="2" type="ORF">TQ39_11980</name>
</gene>
<dbReference type="AlphaFoldDB" id="A0A0D8IXQ6"/>